<protein>
    <submittedName>
        <fullName evidence="1">Uncharacterized protein</fullName>
    </submittedName>
</protein>
<name>A0A7S9D1L0_9BRAD</name>
<evidence type="ECO:0000313" key="1">
    <source>
        <dbReference type="EMBL" id="QPF89501.1"/>
    </source>
</evidence>
<dbReference type="AlphaFoldDB" id="A0A7S9D1L0"/>
<dbReference type="KEGG" id="bcou:IC761_23710"/>
<evidence type="ECO:0000313" key="2">
    <source>
        <dbReference type="Proteomes" id="UP000594621"/>
    </source>
</evidence>
<reference evidence="1 2" key="1">
    <citation type="submission" date="2020-09" db="EMBL/GenBank/DDBJ databases">
        <title>Complete genomes of bradyrhizobia occurring on native shrubby legumes in Australia.</title>
        <authorList>
            <person name="Lafay B."/>
        </authorList>
    </citation>
    <scope>NUCLEOTIDE SEQUENCE [LARGE SCALE GENOMIC DNA]</scope>
    <source>
        <strain evidence="1 2">BDV5040</strain>
    </source>
</reference>
<accession>A0A7S9D1L0</accession>
<gene>
    <name evidence="1" type="ORF">IC761_23710</name>
</gene>
<sequence>MPVTLVAVLCSIASSNCTEVVVTNSNLDAAITFQQCLIGAQAGLAQWKTNHPIYRSDDWRIDRYKCVAGQYVAKAKI</sequence>
<dbReference type="EMBL" id="CP061379">
    <property type="protein sequence ID" value="QPF89501.1"/>
    <property type="molecule type" value="Genomic_DNA"/>
</dbReference>
<dbReference type="RefSeq" id="WP_195799038.1">
    <property type="nucleotide sequence ID" value="NZ_CP061379.1"/>
</dbReference>
<dbReference type="Proteomes" id="UP000594621">
    <property type="component" value="Chromosome"/>
</dbReference>
<proteinExistence type="predicted"/>
<keyword evidence="2" id="KW-1185">Reference proteome</keyword>
<organism evidence="1 2">
    <name type="scientific">Bradyrhizobium commune</name>
    <dbReference type="NCBI Taxonomy" id="83627"/>
    <lineage>
        <taxon>Bacteria</taxon>
        <taxon>Pseudomonadati</taxon>
        <taxon>Pseudomonadota</taxon>
        <taxon>Alphaproteobacteria</taxon>
        <taxon>Hyphomicrobiales</taxon>
        <taxon>Nitrobacteraceae</taxon>
        <taxon>Bradyrhizobium</taxon>
    </lineage>
</organism>